<gene>
    <name evidence="2" type="ORF">I4I81_12215</name>
</gene>
<dbReference type="Proteomes" id="UP000694287">
    <property type="component" value="Unassembled WGS sequence"/>
</dbReference>
<dbReference type="CDD" id="cd00158">
    <property type="entry name" value="RHOD"/>
    <property type="match status" value="1"/>
</dbReference>
<sequence>MTAVLYPALRRLLDDGAQLVEVLPVGEYTEMHLPGAVNIPLKTLDAATTAGLDRSRPVVLYCWDAL</sequence>
<dbReference type="Pfam" id="PF00581">
    <property type="entry name" value="Rhodanese"/>
    <property type="match status" value="1"/>
</dbReference>
<evidence type="ECO:0000313" key="3">
    <source>
        <dbReference type="Proteomes" id="UP000694287"/>
    </source>
</evidence>
<dbReference type="InterPro" id="IPR001307">
    <property type="entry name" value="Thiosulphate_STrfase_CS"/>
</dbReference>
<evidence type="ECO:0000259" key="1">
    <source>
        <dbReference type="PROSITE" id="PS50206"/>
    </source>
</evidence>
<accession>A0ABS6US60</accession>
<protein>
    <submittedName>
        <fullName evidence="2">Rhodanese-like domain-containing protein</fullName>
    </submittedName>
</protein>
<dbReference type="PROSITE" id="PS50206">
    <property type="entry name" value="RHODANESE_3"/>
    <property type="match status" value="1"/>
</dbReference>
<reference evidence="2 3" key="1">
    <citation type="submission" date="2020-11" db="EMBL/GenBank/DDBJ databases">
        <title>Pseudonocardia abyssalis sp. nov. and Pseudonocardia oceani sp. nov., description and phylogenomic analysis of two novel actinomycetes isolated from the deep Southern Ocean.</title>
        <authorList>
            <person name="Parra J."/>
        </authorList>
    </citation>
    <scope>NUCLEOTIDE SEQUENCE [LARGE SCALE GENOMIC DNA]</scope>
    <source>
        <strain evidence="2 3">KRD-168</strain>
    </source>
</reference>
<evidence type="ECO:0000313" key="2">
    <source>
        <dbReference type="EMBL" id="MBW0135017.1"/>
    </source>
</evidence>
<comment type="caution">
    <text evidence="2">The sequence shown here is derived from an EMBL/GenBank/DDBJ whole genome shotgun (WGS) entry which is preliminary data.</text>
</comment>
<organism evidence="2 3">
    <name type="scientific">Pseudonocardia abyssalis</name>
    <dbReference type="NCBI Taxonomy" id="2792008"/>
    <lineage>
        <taxon>Bacteria</taxon>
        <taxon>Bacillati</taxon>
        <taxon>Actinomycetota</taxon>
        <taxon>Actinomycetes</taxon>
        <taxon>Pseudonocardiales</taxon>
        <taxon>Pseudonocardiaceae</taxon>
        <taxon>Pseudonocardia</taxon>
    </lineage>
</organism>
<dbReference type="InterPro" id="IPR001763">
    <property type="entry name" value="Rhodanese-like_dom"/>
</dbReference>
<name>A0ABS6US60_9PSEU</name>
<keyword evidence="3" id="KW-1185">Reference proteome</keyword>
<feature type="domain" description="Rhodanese" evidence="1">
    <location>
        <begin position="13"/>
        <end position="63"/>
    </location>
</feature>
<dbReference type="EMBL" id="JADQDK010000001">
    <property type="protein sequence ID" value="MBW0135017.1"/>
    <property type="molecule type" value="Genomic_DNA"/>
</dbReference>
<dbReference type="PROSITE" id="PS00380">
    <property type="entry name" value="RHODANESE_1"/>
    <property type="match status" value="1"/>
</dbReference>
<proteinExistence type="predicted"/>
<dbReference type="RefSeq" id="WP_218603070.1">
    <property type="nucleotide sequence ID" value="NZ_JADQDJ010000103.1"/>
</dbReference>